<dbReference type="PANTHER" id="PTHR11895:SF73">
    <property type="entry name" value="AMIDASE FAMILY PROTEIN"/>
    <property type="match status" value="1"/>
</dbReference>
<gene>
    <name evidence="4" type="ORF">SO802_019926</name>
</gene>
<keyword evidence="2" id="KW-0812">Transmembrane</keyword>
<keyword evidence="2" id="KW-0472">Membrane</keyword>
<evidence type="ECO:0000259" key="3">
    <source>
        <dbReference type="Pfam" id="PF01425"/>
    </source>
</evidence>
<dbReference type="Gene3D" id="3.90.1300.10">
    <property type="entry name" value="Amidase signature (AS) domain"/>
    <property type="match status" value="1"/>
</dbReference>
<reference evidence="4 5" key="1">
    <citation type="submission" date="2024-01" db="EMBL/GenBank/DDBJ databases">
        <title>A telomere-to-telomere, gap-free genome of sweet tea (Lithocarpus litseifolius).</title>
        <authorList>
            <person name="Zhou J."/>
        </authorList>
    </citation>
    <scope>NUCLEOTIDE SEQUENCE [LARGE SCALE GENOMIC DNA]</scope>
    <source>
        <strain evidence="4">Zhou-2022a</strain>
        <tissue evidence="4">Leaf</tissue>
    </source>
</reference>
<proteinExistence type="predicted"/>
<dbReference type="InterPro" id="IPR036928">
    <property type="entry name" value="AS_sf"/>
</dbReference>
<evidence type="ECO:0000313" key="5">
    <source>
        <dbReference type="Proteomes" id="UP001459277"/>
    </source>
</evidence>
<dbReference type="GO" id="GO:0050567">
    <property type="term" value="F:glutaminyl-tRNA synthase (glutamine-hydrolyzing) activity"/>
    <property type="evidence" value="ECO:0007669"/>
    <property type="project" value="TreeGrafter"/>
</dbReference>
<keyword evidence="5" id="KW-1185">Reference proteome</keyword>
<dbReference type="SUPFAM" id="SSF75304">
    <property type="entry name" value="Amidase signature (AS) enzymes"/>
    <property type="match status" value="1"/>
</dbReference>
<comment type="caution">
    <text evidence="4">The sequence shown here is derived from an EMBL/GenBank/DDBJ whole genome shotgun (WGS) entry which is preliminary data.</text>
</comment>
<feature type="domain" description="Amidase" evidence="3">
    <location>
        <begin position="203"/>
        <end position="534"/>
    </location>
</feature>
<sequence length="641" mass="70714">MSIHAASLDKCPPPIPDCLTRSSSIIMMKRLLIVIALCCYAITPVIPSPSLSLLPSPSQPHNSTTYPPPVTLVPNMEDSKKNGECLEKINEVASLRCAFELFDANFFNDKKILEIVKGVKELNIPIIRANRKLVASVNGGLHNPSVLVFNPEWSRDQPQSIGKRFHYPSLIGTKRPKNEEDIAFMSVLELGELIKTKQITSEELTRIFLQRLKRYNHVLEAVVSYTEELAYKQAKHADELLARGVYLGPLHGIPYGLKDIISVPHYKTTWGSKTFKDQVIDIEAWVYKRLKAAGAVLVAKLVTGSLAYDDIWYGGRTRNPWNIEEFTTGSSAGPAACTSAGMVPFAIGSETAGSITYPAARCGVTALRPTFGTVGRTGVMSISDSLDKLGPFCRSATDCTVILDTIRGRDPGDLSSRDSPLDDPFLVDITKLTVGYLDDAEMEVVRVLASKGVNVIPFKLNYTVDSVQGILNFTMDVDMLSHFDKWQRSGQDDDYEAQDQWPIELRRARMIPAVDYVQAQRARGKLIQEVRETFTVDAFIGNATDWEKVCMGNLVGLPVIVVPTGFKNISNPPSSGSQRRTTITTGIYAPPHHDHIALALAIAYQSVTDHHKQRPPINNLGPNDAIPNPPSVTSPPRLLHF</sequence>
<keyword evidence="2" id="KW-1133">Transmembrane helix</keyword>
<name>A0AAW2CAD5_9ROSI</name>
<dbReference type="AlphaFoldDB" id="A0AAW2CAD5"/>
<feature type="transmembrane region" description="Helical" evidence="2">
    <location>
        <begin position="31"/>
        <end position="54"/>
    </location>
</feature>
<dbReference type="PANTHER" id="PTHR11895">
    <property type="entry name" value="TRANSAMIDASE"/>
    <property type="match status" value="1"/>
</dbReference>
<evidence type="ECO:0000256" key="1">
    <source>
        <dbReference type="SAM" id="MobiDB-lite"/>
    </source>
</evidence>
<protein>
    <recommendedName>
        <fullName evidence="3">Amidase domain-containing protein</fullName>
    </recommendedName>
</protein>
<dbReference type="InterPro" id="IPR000120">
    <property type="entry name" value="Amidase"/>
</dbReference>
<dbReference type="Pfam" id="PF01425">
    <property type="entry name" value="Amidase"/>
    <property type="match status" value="1"/>
</dbReference>
<evidence type="ECO:0000313" key="4">
    <source>
        <dbReference type="EMBL" id="KAK9995240.1"/>
    </source>
</evidence>
<feature type="region of interest" description="Disordered" evidence="1">
    <location>
        <begin position="611"/>
        <end position="641"/>
    </location>
</feature>
<dbReference type="InterPro" id="IPR023631">
    <property type="entry name" value="Amidase_dom"/>
</dbReference>
<organism evidence="4 5">
    <name type="scientific">Lithocarpus litseifolius</name>
    <dbReference type="NCBI Taxonomy" id="425828"/>
    <lineage>
        <taxon>Eukaryota</taxon>
        <taxon>Viridiplantae</taxon>
        <taxon>Streptophyta</taxon>
        <taxon>Embryophyta</taxon>
        <taxon>Tracheophyta</taxon>
        <taxon>Spermatophyta</taxon>
        <taxon>Magnoliopsida</taxon>
        <taxon>eudicotyledons</taxon>
        <taxon>Gunneridae</taxon>
        <taxon>Pentapetalae</taxon>
        <taxon>rosids</taxon>
        <taxon>fabids</taxon>
        <taxon>Fagales</taxon>
        <taxon>Fagaceae</taxon>
        <taxon>Lithocarpus</taxon>
    </lineage>
</organism>
<dbReference type="Proteomes" id="UP001459277">
    <property type="component" value="Unassembled WGS sequence"/>
</dbReference>
<evidence type="ECO:0000256" key="2">
    <source>
        <dbReference type="SAM" id="Phobius"/>
    </source>
</evidence>
<accession>A0AAW2CAD5</accession>
<dbReference type="EMBL" id="JAZDWU010000007">
    <property type="protein sequence ID" value="KAK9995240.1"/>
    <property type="molecule type" value="Genomic_DNA"/>
</dbReference>